<protein>
    <recommendedName>
        <fullName evidence="4">Glycosyltransferase</fullName>
    </recommendedName>
</protein>
<accession>A0ABQ1YMH4</accession>
<evidence type="ECO:0000313" key="2">
    <source>
        <dbReference type="EMBL" id="GGH31659.1"/>
    </source>
</evidence>
<sequence length="224" mass="25467">MNKQFLKLILLSIFLVLNLVPMNAMAEANGVEPVPVPALAQKNCLTPSMVDLKWNLRKLWIDHVRWTRQYIVSAIAGLEDQQQVLARLLKNQQDIGDAIKPYYGEAAGNKLAEILKEHILLAGKVLDAAKAGNQADLEKYNKEWHRNADDIADFLSKANPNWSKKELQDMFYEHLKLITDDVTARLHKDWDGSISAYDKGIDHMIMFADVLADGIIKQFPNKFK</sequence>
<reference evidence="3" key="1">
    <citation type="journal article" date="2019" name="Int. J. Syst. Evol. Microbiol.">
        <title>The Global Catalogue of Microorganisms (GCM) 10K type strain sequencing project: providing services to taxonomists for standard genome sequencing and annotation.</title>
        <authorList>
            <consortium name="The Broad Institute Genomics Platform"/>
            <consortium name="The Broad Institute Genome Sequencing Center for Infectious Disease"/>
            <person name="Wu L."/>
            <person name="Ma J."/>
        </authorList>
    </citation>
    <scope>NUCLEOTIDE SEQUENCE [LARGE SCALE GENOMIC DNA]</scope>
    <source>
        <strain evidence="3">CGMCC 1.12769</strain>
    </source>
</reference>
<dbReference type="RefSeq" id="WP_188541193.1">
    <property type="nucleotide sequence ID" value="NZ_BMFT01000002.1"/>
</dbReference>
<keyword evidence="1" id="KW-0732">Signal</keyword>
<dbReference type="Proteomes" id="UP000659344">
    <property type="component" value="Unassembled WGS sequence"/>
</dbReference>
<evidence type="ECO:0008006" key="4">
    <source>
        <dbReference type="Google" id="ProtNLM"/>
    </source>
</evidence>
<keyword evidence="3" id="KW-1185">Reference proteome</keyword>
<gene>
    <name evidence="2" type="ORF">GCM10008013_35530</name>
</gene>
<dbReference type="EMBL" id="BMFT01000002">
    <property type="protein sequence ID" value="GGH31659.1"/>
    <property type="molecule type" value="Genomic_DNA"/>
</dbReference>
<evidence type="ECO:0000313" key="3">
    <source>
        <dbReference type="Proteomes" id="UP000659344"/>
    </source>
</evidence>
<comment type="caution">
    <text evidence="2">The sequence shown here is derived from an EMBL/GenBank/DDBJ whole genome shotgun (WGS) entry which is preliminary data.</text>
</comment>
<organism evidence="2 3">
    <name type="scientific">Paenibacillus segetis</name>
    <dbReference type="NCBI Taxonomy" id="1325360"/>
    <lineage>
        <taxon>Bacteria</taxon>
        <taxon>Bacillati</taxon>
        <taxon>Bacillota</taxon>
        <taxon>Bacilli</taxon>
        <taxon>Bacillales</taxon>
        <taxon>Paenibacillaceae</taxon>
        <taxon>Paenibacillus</taxon>
    </lineage>
</organism>
<feature type="signal peptide" evidence="1">
    <location>
        <begin position="1"/>
        <end position="26"/>
    </location>
</feature>
<name>A0ABQ1YMH4_9BACL</name>
<proteinExistence type="predicted"/>
<evidence type="ECO:0000256" key="1">
    <source>
        <dbReference type="SAM" id="SignalP"/>
    </source>
</evidence>
<feature type="chain" id="PRO_5046496474" description="Glycosyltransferase" evidence="1">
    <location>
        <begin position="27"/>
        <end position="224"/>
    </location>
</feature>